<reference evidence="4 5" key="1">
    <citation type="journal article" date="2013" name="Genome Biol.">
        <title>The genome sequence of the most widely cultivated cacao type and its use to identify candidate genes regulating pod color.</title>
        <authorList>
            <person name="Motamayor J.C."/>
            <person name="Mockaitis K."/>
            <person name="Schmutz J."/>
            <person name="Haiminen N."/>
            <person name="Iii D.L."/>
            <person name="Cornejo O."/>
            <person name="Findley S.D."/>
            <person name="Zheng P."/>
            <person name="Utro F."/>
            <person name="Royaert S."/>
            <person name="Saski C."/>
            <person name="Jenkins J."/>
            <person name="Podicheti R."/>
            <person name="Zhao M."/>
            <person name="Scheffler B.E."/>
            <person name="Stack J.C."/>
            <person name="Feltus F.A."/>
            <person name="Mustiga G.M."/>
            <person name="Amores F."/>
            <person name="Phillips W."/>
            <person name="Marelli J.P."/>
            <person name="May G.D."/>
            <person name="Shapiro H."/>
            <person name="Ma J."/>
            <person name="Bustamante C.D."/>
            <person name="Schnell R.J."/>
            <person name="Main D."/>
            <person name="Gilbert D."/>
            <person name="Parida L."/>
            <person name="Kuhn D.N."/>
        </authorList>
    </citation>
    <scope>NUCLEOTIDE SEQUENCE [LARGE SCALE GENOMIC DNA]</scope>
    <source>
        <strain evidence="5">cv. Matina 1-6</strain>
    </source>
</reference>
<dbReference type="GO" id="GO:0003729">
    <property type="term" value="F:mRNA binding"/>
    <property type="evidence" value="ECO:0000318"/>
    <property type="project" value="GO_Central"/>
</dbReference>
<dbReference type="PANTHER" id="PTHR11208:SF98">
    <property type="entry name" value="RNA-BINDING KH DOMAIN-CONTAINING PROTEIN"/>
    <property type="match status" value="1"/>
</dbReference>
<keyword evidence="1" id="KW-0694">RNA-binding</keyword>
<feature type="region of interest" description="Disordered" evidence="2">
    <location>
        <begin position="660"/>
        <end position="697"/>
    </location>
</feature>
<dbReference type="Pfam" id="PF22675">
    <property type="entry name" value="KH-I_KHDC4-BBP"/>
    <property type="match status" value="1"/>
</dbReference>
<keyword evidence="5" id="KW-1185">Reference proteome</keyword>
<organism evidence="4 5">
    <name type="scientific">Theobroma cacao</name>
    <name type="common">Cacao</name>
    <name type="synonym">Cocoa</name>
    <dbReference type="NCBI Taxonomy" id="3641"/>
    <lineage>
        <taxon>Eukaryota</taxon>
        <taxon>Viridiplantae</taxon>
        <taxon>Streptophyta</taxon>
        <taxon>Embryophyta</taxon>
        <taxon>Tracheophyta</taxon>
        <taxon>Spermatophyta</taxon>
        <taxon>Magnoliopsida</taxon>
        <taxon>eudicotyledons</taxon>
        <taxon>Gunneridae</taxon>
        <taxon>Pentapetalae</taxon>
        <taxon>rosids</taxon>
        <taxon>malvids</taxon>
        <taxon>Malvales</taxon>
        <taxon>Malvaceae</taxon>
        <taxon>Byttnerioideae</taxon>
        <taxon>Theobroma</taxon>
    </lineage>
</organism>
<evidence type="ECO:0000313" key="5">
    <source>
        <dbReference type="Proteomes" id="UP000026915"/>
    </source>
</evidence>
<gene>
    <name evidence="4" type="ORF">TCM_040232</name>
</gene>
<protein>
    <submittedName>
        <fullName evidence="4">RNA-binding KH domain-containing protein, putative isoform 1</fullName>
    </submittedName>
</protein>
<dbReference type="AlphaFoldDB" id="A0A061GSH7"/>
<evidence type="ECO:0000256" key="1">
    <source>
        <dbReference type="ARBA" id="ARBA00022884"/>
    </source>
</evidence>
<dbReference type="EMBL" id="CM001887">
    <property type="protein sequence ID" value="EOY32363.1"/>
    <property type="molecule type" value="Genomic_DNA"/>
</dbReference>
<sequence>MMSTKVDHTSAVETRIVNMSATTTSSTASTTGPKVSMFAAKTGFVIPKNKLSGSLVPIFRGGKKPGVNDTATEDNLNQVQRKTKWGPDLTQDAAVIKGRALAYQTRVDQIMQQLKSGNLDVGDHEDSPFAAQNLVKRSSDTQLDSEKLELLEIERREAIGEILKLNPSYKAPADYKPLLKEAVVPIPVKEYPGYNFAGLIFGPGSDTKKRLEKETGAKIQVHGIKANTRQKVEISSPDGNEAQDAYEELYVHLSADTFEKVDGAVALIELLVSSISETLGTSLAPTSVSGNNVNVLSQALDIAVSCATDSALNQEVPQFTQASLQGQFQYHNSWFPAGPTPLNFTAPIFNSPVSAQSSPSNLPSLFGPQPAPAAGYNSILQNSSFISSSPQLPRQVLSQPYTPQMHPLVHTGPPRNLILLNPNPASAQPSVLSSLPFSGSQPQALGLLPSTRPSMPLFPQTASTVSSRPLQDQLEVPARSSTGWSGTSASLGLNNVGQLAPPVALSQLPHTVVSQPVVASSSTAPQNMSVTFATGQSGPQLTNVPINHPSMSFAPGPPLGSSPAISAPLRPTAASLPMPVPTQMRSSSPVISMAPSPSPSINPAMVSRPILAPVPSTSLSLSLPGGISGNMANFTSINQPANIAPRPLHASSGDFTFQSQQAQVPASPMVPRPGSQAANPHALPPRSAVQQQAPTAPSFQFGVPNSTPQPVMHVFPRPQSGNQMGLTQTHISSSLLSANPNVMSAPPRPPAFPNTGPVATGLRNFVPSPQTPNMAGPFPSRPGHPLQLQQHYPALPTRPGNFMSPNPGFASGVFLHSNRPASGHSTGHQVYDPFAPTSVPLVSQQQGGGKAKAGKQESDPEYEDLMASVGVK</sequence>
<dbReference type="HOGENOM" id="CLU_013573_0_0_1"/>
<dbReference type="Proteomes" id="UP000026915">
    <property type="component" value="Chromosome 9"/>
</dbReference>
<dbReference type="Gramene" id="EOY32363">
    <property type="protein sequence ID" value="EOY32363"/>
    <property type="gene ID" value="TCM_040232"/>
</dbReference>
<dbReference type="EMBL" id="CM001887">
    <property type="protein sequence ID" value="EOY32362.1"/>
    <property type="molecule type" value="Genomic_DNA"/>
</dbReference>
<accession>A0A061GSH7</accession>
<dbReference type="InterPro" id="IPR004087">
    <property type="entry name" value="KH_dom"/>
</dbReference>
<dbReference type="OMA" id="HSVIRIY"/>
<name>A0A061GSH7_THECC</name>
<dbReference type="InterPro" id="IPR055256">
    <property type="entry name" value="KH_1_KHDC4/BBP-like"/>
</dbReference>
<evidence type="ECO:0000259" key="3">
    <source>
        <dbReference type="SMART" id="SM00322"/>
    </source>
</evidence>
<feature type="region of interest" description="Disordered" evidence="2">
    <location>
        <begin position="835"/>
        <end position="872"/>
    </location>
</feature>
<dbReference type="Gramene" id="EOY32362">
    <property type="protein sequence ID" value="EOY32362"/>
    <property type="gene ID" value="TCM_040232"/>
</dbReference>
<dbReference type="GO" id="GO:0005634">
    <property type="term" value="C:nucleus"/>
    <property type="evidence" value="ECO:0000318"/>
    <property type="project" value="GO_Central"/>
</dbReference>
<feature type="compositionally biased region" description="Polar residues" evidence="2">
    <location>
        <begin position="688"/>
        <end position="697"/>
    </location>
</feature>
<evidence type="ECO:0000256" key="2">
    <source>
        <dbReference type="SAM" id="MobiDB-lite"/>
    </source>
</evidence>
<dbReference type="FunCoup" id="A0A061GSH7">
    <property type="interactions" value="1030"/>
</dbReference>
<dbReference type="Gene3D" id="3.30.1370.10">
    <property type="entry name" value="K Homology domain, type 1"/>
    <property type="match status" value="1"/>
</dbReference>
<feature type="domain" description="K Homology" evidence="3">
    <location>
        <begin position="178"/>
        <end position="273"/>
    </location>
</feature>
<dbReference type="SUPFAM" id="SSF54791">
    <property type="entry name" value="Eukaryotic type KH-domain (KH-domain type I)"/>
    <property type="match status" value="1"/>
</dbReference>
<dbReference type="InParanoid" id="A0A061GSH7"/>
<dbReference type="SMART" id="SM00322">
    <property type="entry name" value="KH"/>
    <property type="match status" value="1"/>
</dbReference>
<dbReference type="eggNOG" id="KOG0119">
    <property type="taxonomic scope" value="Eukaryota"/>
</dbReference>
<dbReference type="GO" id="GO:0045292">
    <property type="term" value="P:mRNA cis splicing, via spliceosome"/>
    <property type="evidence" value="ECO:0000318"/>
    <property type="project" value="GO_Central"/>
</dbReference>
<dbReference type="STRING" id="3641.A0A061GSH7"/>
<proteinExistence type="predicted"/>
<dbReference type="InterPro" id="IPR036612">
    <property type="entry name" value="KH_dom_type_1_sf"/>
</dbReference>
<dbReference type="PANTHER" id="PTHR11208">
    <property type="entry name" value="RNA-BINDING PROTEIN RELATED"/>
    <property type="match status" value="1"/>
</dbReference>
<evidence type="ECO:0000313" key="4">
    <source>
        <dbReference type="EMBL" id="EOY32363.1"/>
    </source>
</evidence>
<dbReference type="InterPro" id="IPR045071">
    <property type="entry name" value="BBP-like"/>
</dbReference>